<keyword evidence="2" id="KW-1185">Reference proteome</keyword>
<organism evidence="1 2">
    <name type="scientific">Bonamia ostreae</name>
    <dbReference type="NCBI Taxonomy" id="126728"/>
    <lineage>
        <taxon>Eukaryota</taxon>
        <taxon>Sar</taxon>
        <taxon>Rhizaria</taxon>
        <taxon>Endomyxa</taxon>
        <taxon>Ascetosporea</taxon>
        <taxon>Haplosporida</taxon>
        <taxon>Bonamia</taxon>
    </lineage>
</organism>
<evidence type="ECO:0000313" key="2">
    <source>
        <dbReference type="Proteomes" id="UP001439008"/>
    </source>
</evidence>
<reference evidence="1 2" key="1">
    <citation type="journal article" date="2024" name="BMC Biol.">
        <title>Comparative genomics of Ascetosporea gives new insight into the evolutionary basis for animal parasitism in Rhizaria.</title>
        <authorList>
            <person name="Hiltunen Thoren M."/>
            <person name="Onut-Brannstrom I."/>
            <person name="Alfjorden A."/>
            <person name="Peckova H."/>
            <person name="Swords F."/>
            <person name="Hooper C."/>
            <person name="Holzer A.S."/>
            <person name="Bass D."/>
            <person name="Burki F."/>
        </authorList>
    </citation>
    <scope>NUCLEOTIDE SEQUENCE [LARGE SCALE GENOMIC DNA]</scope>
    <source>
        <strain evidence="1">20-A016</strain>
    </source>
</reference>
<gene>
    <name evidence="1" type="ORF">MHBO_001201</name>
</gene>
<name>A0ABV2AI45_9EUKA</name>
<dbReference type="Gene3D" id="3.30.110.20">
    <property type="entry name" value="Alba-like domain"/>
    <property type="match status" value="1"/>
</dbReference>
<dbReference type="Pfam" id="PF04232">
    <property type="entry name" value="SpoVS"/>
    <property type="match status" value="1"/>
</dbReference>
<dbReference type="Proteomes" id="UP001439008">
    <property type="component" value="Unassembled WGS sequence"/>
</dbReference>
<dbReference type="EMBL" id="JBDODL010000264">
    <property type="protein sequence ID" value="MES1919354.1"/>
    <property type="molecule type" value="Genomic_DNA"/>
</dbReference>
<dbReference type="InterPro" id="IPR007347">
    <property type="entry name" value="SpoVS"/>
</dbReference>
<dbReference type="InterPro" id="IPR036882">
    <property type="entry name" value="Alba-like_dom_sf"/>
</dbReference>
<evidence type="ECO:0000313" key="1">
    <source>
        <dbReference type="EMBL" id="MES1919354.1"/>
    </source>
</evidence>
<proteinExistence type="predicted"/>
<sequence length="120" mass="13531">MGGLRFVVIKDAQNLYRETDFVQNNEMIKISKHSKVPKIAKLFIHYLLKTGSLTMGSMGSTSVFQGIKSIILAGKQLQKMGLEISFQPRFVSLQIGDAGNEKRSVLKIEVKIEKSYCHRN</sequence>
<protein>
    <submittedName>
        <fullName evidence="1">Uncharacterized protein</fullName>
    </submittedName>
</protein>
<accession>A0ABV2AI45</accession>
<comment type="caution">
    <text evidence="1">The sequence shown here is derived from an EMBL/GenBank/DDBJ whole genome shotgun (WGS) entry which is preliminary data.</text>
</comment>